<proteinExistence type="predicted"/>
<reference evidence="7 8" key="1">
    <citation type="submission" date="2017-09" db="EMBL/GenBank/DDBJ databases">
        <title>Genomics of the genus Arcobacter.</title>
        <authorList>
            <person name="Perez-Cataluna A."/>
            <person name="Figueras M.J."/>
            <person name="Salas-Masso N."/>
        </authorList>
    </citation>
    <scope>NUCLEOTIDE SEQUENCE [LARGE SCALE GENOMIC DNA]</scope>
    <source>
        <strain evidence="7 8">CECT 7834</strain>
    </source>
</reference>
<keyword evidence="8" id="KW-1185">Reference proteome</keyword>
<dbReference type="RefSeq" id="WP_129014222.1">
    <property type="nucleotide sequence ID" value="NZ_CBCSEI010000013.1"/>
</dbReference>
<dbReference type="InterPro" id="IPR002545">
    <property type="entry name" value="CheW-lke_dom"/>
</dbReference>
<dbReference type="Pfam" id="PF01584">
    <property type="entry name" value="CheW"/>
    <property type="match status" value="1"/>
</dbReference>
<protein>
    <recommendedName>
        <fullName evidence="2">histidine kinase</fullName>
        <ecNumber evidence="2">2.7.13.3</ecNumber>
    </recommendedName>
</protein>
<evidence type="ECO:0000256" key="1">
    <source>
        <dbReference type="ARBA" id="ARBA00000085"/>
    </source>
</evidence>
<gene>
    <name evidence="7" type="ORF">CP963_10880</name>
</gene>
<dbReference type="EMBL" id="NXII01000017">
    <property type="protein sequence ID" value="RXI38901.1"/>
    <property type="molecule type" value="Genomic_DNA"/>
</dbReference>
<keyword evidence="3" id="KW-0067">ATP-binding</keyword>
<dbReference type="SMART" id="SM00260">
    <property type="entry name" value="CheW"/>
    <property type="match status" value="1"/>
</dbReference>
<dbReference type="InterPro" id="IPR036097">
    <property type="entry name" value="HisK_dim/P_sf"/>
</dbReference>
<dbReference type="GO" id="GO:0005524">
    <property type="term" value="F:ATP binding"/>
    <property type="evidence" value="ECO:0007669"/>
    <property type="project" value="UniProtKB-KW"/>
</dbReference>
<dbReference type="Pfam" id="PF02518">
    <property type="entry name" value="HATPase_c"/>
    <property type="match status" value="1"/>
</dbReference>
<accession>A0A6M8NAM8</accession>
<dbReference type="InterPro" id="IPR003594">
    <property type="entry name" value="HATPase_dom"/>
</dbReference>
<evidence type="ECO:0000256" key="2">
    <source>
        <dbReference type="ARBA" id="ARBA00012438"/>
    </source>
</evidence>
<dbReference type="EC" id="2.7.13.3" evidence="2"/>
<dbReference type="InterPro" id="IPR036890">
    <property type="entry name" value="HATPase_C_sf"/>
</dbReference>
<dbReference type="PANTHER" id="PTHR43395">
    <property type="entry name" value="SENSOR HISTIDINE KINASE CHEA"/>
    <property type="match status" value="1"/>
</dbReference>
<dbReference type="InterPro" id="IPR004105">
    <property type="entry name" value="CheA-like_dim"/>
</dbReference>
<evidence type="ECO:0000256" key="3">
    <source>
        <dbReference type="ARBA" id="ARBA00022840"/>
    </source>
</evidence>
<dbReference type="GO" id="GO:0006935">
    <property type="term" value="P:chemotaxis"/>
    <property type="evidence" value="ECO:0007669"/>
    <property type="project" value="InterPro"/>
</dbReference>
<evidence type="ECO:0000256" key="4">
    <source>
        <dbReference type="ARBA" id="ARBA00023012"/>
    </source>
</evidence>
<dbReference type="InterPro" id="IPR051315">
    <property type="entry name" value="Bact_Chemotaxis_CheA"/>
</dbReference>
<dbReference type="AlphaFoldDB" id="A0A6M8NAM8"/>
<dbReference type="SUPFAM" id="SSF50341">
    <property type="entry name" value="CheW-like"/>
    <property type="match status" value="1"/>
</dbReference>
<dbReference type="Pfam" id="PF02895">
    <property type="entry name" value="H-kinase_dim"/>
    <property type="match status" value="1"/>
</dbReference>
<dbReference type="PROSITE" id="PS50851">
    <property type="entry name" value="CHEW"/>
    <property type="match status" value="1"/>
</dbReference>
<dbReference type="CDD" id="cd00731">
    <property type="entry name" value="CheA_reg"/>
    <property type="match status" value="1"/>
</dbReference>
<evidence type="ECO:0000256" key="5">
    <source>
        <dbReference type="ARBA" id="ARBA00035100"/>
    </source>
</evidence>
<name>A0A6M8NAM8_9BACT</name>
<dbReference type="Proteomes" id="UP000290378">
    <property type="component" value="Unassembled WGS sequence"/>
</dbReference>
<comment type="function">
    <text evidence="5">Involved in the transmission of sensory signals from the chemoreceptors to the flagellar motors. CheA is autophosphorylated; it can transfer its phosphate group to either CheB or CheY.</text>
</comment>
<dbReference type="Gene3D" id="3.30.565.10">
    <property type="entry name" value="Histidine kinase-like ATPase, C-terminal domain"/>
    <property type="match status" value="1"/>
</dbReference>
<comment type="caution">
    <text evidence="7">The sequence shown here is derived from an EMBL/GenBank/DDBJ whole genome shotgun (WGS) entry which is preliminary data.</text>
</comment>
<dbReference type="InterPro" id="IPR037006">
    <property type="entry name" value="CheA-like_homodim_sf"/>
</dbReference>
<keyword evidence="4" id="KW-0902">Two-component regulatory system</keyword>
<dbReference type="Gene3D" id="1.10.287.560">
    <property type="entry name" value="Histidine kinase CheA-like, homodimeric domain"/>
    <property type="match status" value="1"/>
</dbReference>
<feature type="domain" description="CheW-like" evidence="6">
    <location>
        <begin position="224"/>
        <end position="357"/>
    </location>
</feature>
<dbReference type="PANTHER" id="PTHR43395:SF10">
    <property type="entry name" value="CHEMOTAXIS PROTEIN CHEA"/>
    <property type="match status" value="1"/>
</dbReference>
<evidence type="ECO:0000313" key="8">
    <source>
        <dbReference type="Proteomes" id="UP000290378"/>
    </source>
</evidence>
<dbReference type="GO" id="GO:0000155">
    <property type="term" value="F:phosphorelay sensor kinase activity"/>
    <property type="evidence" value="ECO:0007669"/>
    <property type="project" value="InterPro"/>
</dbReference>
<dbReference type="SUPFAM" id="SSF55874">
    <property type="entry name" value="ATPase domain of HSP90 chaperone/DNA topoisomerase II/histidine kinase"/>
    <property type="match status" value="1"/>
</dbReference>
<evidence type="ECO:0000313" key="7">
    <source>
        <dbReference type="EMBL" id="RXI38901.1"/>
    </source>
</evidence>
<sequence>MINSNVTVNLQKLEKLLNKVADLVITNSMMSQSVDNLPQSEEKKNLLDKISLFQRHIVELQDYATDIRMIRFDSLYGIYNDIILEILPKNKSINLQLLGGDTKVDKSLIEQLDSSIKILITNAVLYGIEDKEERILKNKDENSTIKIIAQQLNGQISFSIVNDGRGISKEEINENESLDYSNNQLKDIDKIKEIVEKLNGSIEIQTDLDEGFSLTMNLPLTHSILEGLNIKIGNNIFILPTSSIVESIQPTSEMIKLVGDGSSPLLMLRDEFIPIIKLHEHFNIESKNHRLEDGILIIVKSGIQKAALFIDEFLQQQQIVVKAIETNFRKVDSVAGATVRGDGSIGIIIDVKTIIEN</sequence>
<dbReference type="SUPFAM" id="SSF47384">
    <property type="entry name" value="Homodimeric domain of signal transducing histidine kinase"/>
    <property type="match status" value="1"/>
</dbReference>
<keyword evidence="3" id="KW-0547">Nucleotide-binding</keyword>
<comment type="catalytic activity">
    <reaction evidence="1">
        <text>ATP + protein L-histidine = ADP + protein N-phospho-L-histidine.</text>
        <dbReference type="EC" id="2.7.13.3"/>
    </reaction>
</comment>
<dbReference type="SMART" id="SM01231">
    <property type="entry name" value="H-kinase_dim"/>
    <property type="match status" value="1"/>
</dbReference>
<organism evidence="7 8">
    <name type="scientific">Arcobacter cloacae</name>
    <dbReference type="NCBI Taxonomy" id="1054034"/>
    <lineage>
        <taxon>Bacteria</taxon>
        <taxon>Pseudomonadati</taxon>
        <taxon>Campylobacterota</taxon>
        <taxon>Epsilonproteobacteria</taxon>
        <taxon>Campylobacterales</taxon>
        <taxon>Arcobacteraceae</taxon>
        <taxon>Arcobacter</taxon>
    </lineage>
</organism>
<evidence type="ECO:0000259" key="6">
    <source>
        <dbReference type="PROSITE" id="PS50851"/>
    </source>
</evidence>
<dbReference type="Gene3D" id="2.30.30.40">
    <property type="entry name" value="SH3 Domains"/>
    <property type="match status" value="1"/>
</dbReference>
<dbReference type="GO" id="GO:0005737">
    <property type="term" value="C:cytoplasm"/>
    <property type="evidence" value="ECO:0007669"/>
    <property type="project" value="InterPro"/>
</dbReference>
<dbReference type="InterPro" id="IPR036061">
    <property type="entry name" value="CheW-like_dom_sf"/>
</dbReference>